<protein>
    <recommendedName>
        <fullName evidence="3">Helix-hairpin-helix DNA-binding motif class 1 domain-containing protein</fullName>
    </recommendedName>
</protein>
<feature type="region of interest" description="Disordered" evidence="1">
    <location>
        <begin position="1"/>
        <end position="62"/>
    </location>
</feature>
<keyword evidence="2" id="KW-0472">Membrane</keyword>
<feature type="domain" description="Helix-hairpin-helix DNA-binding motif class 1" evidence="3">
    <location>
        <begin position="202"/>
        <end position="221"/>
    </location>
</feature>
<accession>A0A366KCY9</accession>
<dbReference type="InterPro" id="IPR010994">
    <property type="entry name" value="RuvA_2-like"/>
</dbReference>
<feature type="compositionally biased region" description="Low complexity" evidence="1">
    <location>
        <begin position="33"/>
        <end position="44"/>
    </location>
</feature>
<dbReference type="AlphaFoldDB" id="A0A366KCY9"/>
<evidence type="ECO:0000259" key="3">
    <source>
        <dbReference type="SMART" id="SM00278"/>
    </source>
</evidence>
<dbReference type="InterPro" id="IPR051675">
    <property type="entry name" value="Endo/Exo/Phosphatase_dom_1"/>
</dbReference>
<name>A0A366KCY9_9BIFI</name>
<dbReference type="Pfam" id="PF12836">
    <property type="entry name" value="HHH_3"/>
    <property type="match status" value="1"/>
</dbReference>
<keyword evidence="2" id="KW-1133">Transmembrane helix</keyword>
<gene>
    <name evidence="4" type="ORF">CRD59_06255</name>
</gene>
<comment type="caution">
    <text evidence="4">The sequence shown here is derived from an EMBL/GenBank/DDBJ whole genome shotgun (WGS) entry which is preliminary data.</text>
</comment>
<feature type="domain" description="Helix-hairpin-helix DNA-binding motif class 1" evidence="3">
    <location>
        <begin position="232"/>
        <end position="251"/>
    </location>
</feature>
<dbReference type="GO" id="GO:0015627">
    <property type="term" value="C:type II protein secretion system complex"/>
    <property type="evidence" value="ECO:0007669"/>
    <property type="project" value="TreeGrafter"/>
</dbReference>
<dbReference type="GO" id="GO:0006281">
    <property type="term" value="P:DNA repair"/>
    <property type="evidence" value="ECO:0007669"/>
    <property type="project" value="InterPro"/>
</dbReference>
<proteinExistence type="predicted"/>
<dbReference type="SUPFAM" id="SSF47781">
    <property type="entry name" value="RuvA domain 2-like"/>
    <property type="match status" value="1"/>
</dbReference>
<dbReference type="GO" id="GO:0015628">
    <property type="term" value="P:protein secretion by the type II secretion system"/>
    <property type="evidence" value="ECO:0007669"/>
    <property type="project" value="TreeGrafter"/>
</dbReference>
<evidence type="ECO:0000256" key="1">
    <source>
        <dbReference type="SAM" id="MobiDB-lite"/>
    </source>
</evidence>
<dbReference type="Proteomes" id="UP000252345">
    <property type="component" value="Unassembled WGS sequence"/>
</dbReference>
<dbReference type="InterPro" id="IPR003583">
    <property type="entry name" value="Hlx-hairpin-Hlx_DNA-bd_motif"/>
</dbReference>
<keyword evidence="5" id="KW-1185">Reference proteome</keyword>
<dbReference type="EMBL" id="PDCH01000013">
    <property type="protein sequence ID" value="RBP98983.1"/>
    <property type="molecule type" value="Genomic_DNA"/>
</dbReference>
<evidence type="ECO:0000313" key="5">
    <source>
        <dbReference type="Proteomes" id="UP000252345"/>
    </source>
</evidence>
<feature type="region of interest" description="Disordered" evidence="1">
    <location>
        <begin position="142"/>
        <end position="195"/>
    </location>
</feature>
<reference evidence="4 5" key="1">
    <citation type="submission" date="2017-10" db="EMBL/GenBank/DDBJ databases">
        <title>Bifidobacterium xylocopum sp. nov. and Bifidobacterium aemilianum sp. nov., from the carpenter bee (Xylocopa violacea) digestive tract.</title>
        <authorList>
            <person name="Alberoni D."/>
            <person name="Baffoni L."/>
            <person name="Di Gioia D."/>
            <person name="Gaggia F."/>
            <person name="Biavati B."/>
        </authorList>
    </citation>
    <scope>NUCLEOTIDE SEQUENCE [LARGE SCALE GENOMIC DNA]</scope>
    <source>
        <strain evidence="4 5">XV2</strain>
    </source>
</reference>
<feature type="compositionally biased region" description="Low complexity" evidence="1">
    <location>
        <begin position="162"/>
        <end position="186"/>
    </location>
</feature>
<dbReference type="GO" id="GO:0003677">
    <property type="term" value="F:DNA binding"/>
    <property type="evidence" value="ECO:0007669"/>
    <property type="project" value="InterPro"/>
</dbReference>
<feature type="compositionally biased region" description="Pro residues" evidence="1">
    <location>
        <begin position="19"/>
        <end position="32"/>
    </location>
</feature>
<sequence>MHDRTQAITNGRRLVRMTDPPPRLGPPPPPPGGQDKPGSGSDGRSASRRGIRGAHPEDGSNGRAVATALAALSGVRIGDSAQDSILTRGTEGHRDRPRILVKPVHAVIAILILTAALCASLTLFIQQAASIAGMDAGGGISVTKGEQGKGHSRAGNTHANDGSGAPSPKAPAAQQSPSAPSSGMPANELPPGTVDLNAADAGQLESIKGIGPVTARKIIEYRSKIGRFSSTDQLLQVGGIGPKTLEKIRPKLVVQ</sequence>
<dbReference type="PANTHER" id="PTHR21180:SF32">
    <property type="entry name" value="ENDONUCLEASE_EXONUCLEASE_PHOSPHATASE FAMILY DOMAIN-CONTAINING PROTEIN 1"/>
    <property type="match status" value="1"/>
</dbReference>
<feature type="transmembrane region" description="Helical" evidence="2">
    <location>
        <begin position="104"/>
        <end position="125"/>
    </location>
</feature>
<dbReference type="PANTHER" id="PTHR21180">
    <property type="entry name" value="ENDONUCLEASE/EXONUCLEASE/PHOSPHATASE FAMILY DOMAIN-CONTAINING PROTEIN 1"/>
    <property type="match status" value="1"/>
</dbReference>
<organism evidence="4 5">
    <name type="scientific">Bifidobacterium xylocopae</name>
    <dbReference type="NCBI Taxonomy" id="2493119"/>
    <lineage>
        <taxon>Bacteria</taxon>
        <taxon>Bacillati</taxon>
        <taxon>Actinomycetota</taxon>
        <taxon>Actinomycetes</taxon>
        <taxon>Bifidobacteriales</taxon>
        <taxon>Bifidobacteriaceae</taxon>
        <taxon>Bifidobacterium</taxon>
    </lineage>
</organism>
<evidence type="ECO:0000313" key="4">
    <source>
        <dbReference type="EMBL" id="RBP98983.1"/>
    </source>
</evidence>
<evidence type="ECO:0000256" key="2">
    <source>
        <dbReference type="SAM" id="Phobius"/>
    </source>
</evidence>
<dbReference type="Gene3D" id="1.10.150.320">
    <property type="entry name" value="Photosystem II 12 kDa extrinsic protein"/>
    <property type="match status" value="1"/>
</dbReference>
<dbReference type="SMART" id="SM00278">
    <property type="entry name" value="HhH1"/>
    <property type="match status" value="2"/>
</dbReference>
<keyword evidence="2" id="KW-0812">Transmembrane</keyword>